<evidence type="ECO:0000313" key="4">
    <source>
        <dbReference type="Proteomes" id="UP000011021"/>
    </source>
</evidence>
<keyword evidence="4" id="KW-1185">Reference proteome</keyword>
<feature type="domain" description="STAS" evidence="2">
    <location>
        <begin position="192"/>
        <end position="255"/>
    </location>
</feature>
<sequence>MSAREIARRTAEKIDEIESQMVQEGVSVANPALMQQEAKAGQAQAPAAAAESAEQAANDVSGRPSVLARPREGAIEIQSSGLLPVLEEVSVLFANGQVSEATQNLRQAIDQKQLGEHTRLGWKMLLELYQASGHRTEFENLAVEYASSFELSPPAWVDELVLPNQQEEQAAVLSSTVLFPPVIDAQVVKQTEQMTRAIQRKRQLRVDFSRVTSIDMIGADLLLRTFRDFRKARHELTICGVEALEKALSVMTESGRRDPDEHCWQLRLMALRMLGRQQEFEDLAIEYCVTYEVSPPSWEPLPDSVHVLLADSEPEEETSETLQPYVGEMFALSGVLTGRAETMFRRLRAWAEDRREVTLDCRQLVRIDFACASELLNEVVSLQAGGKPVTIRQPSYLVAYLMIVMGLGDLAELQLRHA</sequence>
<organism evidence="3 4">
    <name type="scientific">Lautropia mirabilis ATCC 51599</name>
    <dbReference type="NCBI Taxonomy" id="887898"/>
    <lineage>
        <taxon>Bacteria</taxon>
        <taxon>Pseudomonadati</taxon>
        <taxon>Pseudomonadota</taxon>
        <taxon>Betaproteobacteria</taxon>
        <taxon>Burkholderiales</taxon>
        <taxon>Burkholderiaceae</taxon>
        <taxon>Lautropia</taxon>
    </lineage>
</organism>
<dbReference type="eggNOG" id="COG3113">
    <property type="taxonomic scope" value="Bacteria"/>
</dbReference>
<dbReference type="Gene3D" id="3.30.750.24">
    <property type="entry name" value="STAS domain"/>
    <property type="match status" value="2"/>
</dbReference>
<dbReference type="InterPro" id="IPR002645">
    <property type="entry name" value="STAS_dom"/>
</dbReference>
<dbReference type="EMBL" id="AEQP01000022">
    <property type="protein sequence ID" value="EFV94229.1"/>
    <property type="molecule type" value="Genomic_DNA"/>
</dbReference>
<proteinExistence type="predicted"/>
<evidence type="ECO:0000259" key="2">
    <source>
        <dbReference type="PROSITE" id="PS50801"/>
    </source>
</evidence>
<dbReference type="InterPro" id="IPR052746">
    <property type="entry name" value="MlaB_ABC_Transporter"/>
</dbReference>
<dbReference type="HOGENOM" id="CLU_047805_0_0_4"/>
<comment type="caution">
    <text evidence="3">The sequence shown here is derived from an EMBL/GenBank/DDBJ whole genome shotgun (WGS) entry which is preliminary data.</text>
</comment>
<feature type="region of interest" description="Disordered" evidence="1">
    <location>
        <begin position="37"/>
        <end position="64"/>
    </location>
</feature>
<name>E7S080_9BURK</name>
<dbReference type="AlphaFoldDB" id="E7S080"/>
<dbReference type="PANTHER" id="PTHR35849">
    <property type="entry name" value="BLR2341 PROTEIN"/>
    <property type="match status" value="1"/>
</dbReference>
<dbReference type="PANTHER" id="PTHR35849:SF2">
    <property type="entry name" value="BLR2341 PROTEIN"/>
    <property type="match status" value="1"/>
</dbReference>
<dbReference type="PROSITE" id="PS50801">
    <property type="entry name" value="STAS"/>
    <property type="match status" value="1"/>
</dbReference>
<dbReference type="Proteomes" id="UP000011021">
    <property type="component" value="Unassembled WGS sequence"/>
</dbReference>
<dbReference type="Pfam" id="PF01740">
    <property type="entry name" value="STAS"/>
    <property type="match status" value="1"/>
</dbReference>
<dbReference type="InterPro" id="IPR058548">
    <property type="entry name" value="MlaB-like_STAS"/>
</dbReference>
<feature type="compositionally biased region" description="Low complexity" evidence="1">
    <location>
        <begin position="37"/>
        <end position="57"/>
    </location>
</feature>
<evidence type="ECO:0000256" key="1">
    <source>
        <dbReference type="SAM" id="MobiDB-lite"/>
    </source>
</evidence>
<evidence type="ECO:0000313" key="3">
    <source>
        <dbReference type="EMBL" id="EFV94229.1"/>
    </source>
</evidence>
<dbReference type="SUPFAM" id="SSF52091">
    <property type="entry name" value="SpoIIaa-like"/>
    <property type="match status" value="2"/>
</dbReference>
<accession>E7S080</accession>
<dbReference type="RefSeq" id="WP_005674772.1">
    <property type="nucleotide sequence ID" value="NZ_CP146288.1"/>
</dbReference>
<dbReference type="Pfam" id="PF13466">
    <property type="entry name" value="STAS_2"/>
    <property type="match status" value="1"/>
</dbReference>
<protein>
    <recommendedName>
        <fullName evidence="2">STAS domain-containing protein</fullName>
    </recommendedName>
</protein>
<dbReference type="STRING" id="887898.HMPREF0551_2344"/>
<gene>
    <name evidence="3" type="ORF">HMPREF0551_2344</name>
</gene>
<reference evidence="3 4" key="1">
    <citation type="submission" date="2010-12" db="EMBL/GenBank/DDBJ databases">
        <authorList>
            <person name="Muzny D."/>
            <person name="Qin X."/>
            <person name="Deng J."/>
            <person name="Jiang H."/>
            <person name="Liu Y."/>
            <person name="Qu J."/>
            <person name="Song X.-Z."/>
            <person name="Zhang L."/>
            <person name="Thornton R."/>
            <person name="Coyle M."/>
            <person name="Francisco L."/>
            <person name="Jackson L."/>
            <person name="Javaid M."/>
            <person name="Korchina V."/>
            <person name="Kovar C."/>
            <person name="Mata R."/>
            <person name="Mathew T."/>
            <person name="Ngo R."/>
            <person name="Nguyen L."/>
            <person name="Nguyen N."/>
            <person name="Okwuonu G."/>
            <person name="Ongeri F."/>
            <person name="Pham C."/>
            <person name="Simmons D."/>
            <person name="Wilczek-Boney K."/>
            <person name="Hale W."/>
            <person name="Jakkamsetti A."/>
            <person name="Pham P."/>
            <person name="Ruth R."/>
            <person name="San Lucas F."/>
            <person name="Warren J."/>
            <person name="Zhang J."/>
            <person name="Zhao Z."/>
            <person name="Zhou C."/>
            <person name="Zhu D."/>
            <person name="Lee S."/>
            <person name="Bess C."/>
            <person name="Blankenburg K."/>
            <person name="Forbes L."/>
            <person name="Fu Q."/>
            <person name="Gubbala S."/>
            <person name="Hirani K."/>
            <person name="Jayaseelan J.C."/>
            <person name="Lara F."/>
            <person name="Munidasa M."/>
            <person name="Palculict T."/>
            <person name="Patil S."/>
            <person name="Pu L.-L."/>
            <person name="Saada N."/>
            <person name="Tang L."/>
            <person name="Weissenberger G."/>
            <person name="Zhu Y."/>
            <person name="Hemphill L."/>
            <person name="Shang Y."/>
            <person name="Youmans B."/>
            <person name="Ayvaz T."/>
            <person name="Ross M."/>
            <person name="Santibanez J."/>
            <person name="Aqrawi P."/>
            <person name="Gross S."/>
            <person name="Joshi V."/>
            <person name="Fowler G."/>
            <person name="Nazareth L."/>
            <person name="Reid J."/>
            <person name="Worley K."/>
            <person name="Petrosino J."/>
            <person name="Highlander S."/>
            <person name="Gibbs R."/>
        </authorList>
    </citation>
    <scope>NUCLEOTIDE SEQUENCE [LARGE SCALE GENOMIC DNA]</scope>
    <source>
        <strain evidence="3 4">ATCC 51599</strain>
    </source>
</reference>
<dbReference type="InterPro" id="IPR036513">
    <property type="entry name" value="STAS_dom_sf"/>
</dbReference>